<accession>A0A2H5Q060</accession>
<comment type="caution">
    <text evidence="2">The sequence shown here is derived from an EMBL/GenBank/DDBJ whole genome shotgun (WGS) entry which is preliminary data.</text>
</comment>
<feature type="compositionally biased region" description="Polar residues" evidence="1">
    <location>
        <begin position="56"/>
        <end position="70"/>
    </location>
</feature>
<dbReference type="AlphaFoldDB" id="A0A2H5Q060"/>
<feature type="region of interest" description="Disordered" evidence="1">
    <location>
        <begin position="40"/>
        <end position="70"/>
    </location>
</feature>
<keyword evidence="3" id="KW-1185">Reference proteome</keyword>
<dbReference type="Proteomes" id="UP000236630">
    <property type="component" value="Unassembled WGS sequence"/>
</dbReference>
<proteinExistence type="predicted"/>
<organism evidence="2 3">
    <name type="scientific">Citrus unshiu</name>
    <name type="common">Satsuma mandarin</name>
    <name type="synonym">Citrus nobilis var. unshiu</name>
    <dbReference type="NCBI Taxonomy" id="55188"/>
    <lineage>
        <taxon>Eukaryota</taxon>
        <taxon>Viridiplantae</taxon>
        <taxon>Streptophyta</taxon>
        <taxon>Embryophyta</taxon>
        <taxon>Tracheophyta</taxon>
        <taxon>Spermatophyta</taxon>
        <taxon>Magnoliopsida</taxon>
        <taxon>eudicotyledons</taxon>
        <taxon>Gunneridae</taxon>
        <taxon>Pentapetalae</taxon>
        <taxon>rosids</taxon>
        <taxon>malvids</taxon>
        <taxon>Sapindales</taxon>
        <taxon>Rutaceae</taxon>
        <taxon>Aurantioideae</taxon>
        <taxon>Citrus</taxon>
    </lineage>
</organism>
<name>A0A2H5Q060_CITUN</name>
<reference evidence="2 3" key="1">
    <citation type="journal article" date="2017" name="Front. Genet.">
        <title>Draft sequencing of the heterozygous diploid genome of Satsuma (Citrus unshiu Marc.) using a hybrid assembly approach.</title>
        <authorList>
            <person name="Shimizu T."/>
            <person name="Tanizawa Y."/>
            <person name="Mochizuki T."/>
            <person name="Nagasaki H."/>
            <person name="Yoshioka T."/>
            <person name="Toyoda A."/>
            <person name="Fujiyama A."/>
            <person name="Kaminuma E."/>
            <person name="Nakamura Y."/>
        </authorList>
    </citation>
    <scope>NUCLEOTIDE SEQUENCE [LARGE SCALE GENOMIC DNA]</scope>
    <source>
        <strain evidence="3">cv. Miyagawa wase</strain>
    </source>
</reference>
<sequence length="70" mass="7732">MASKEAFKTPRSSICWQGQVLLGHAKRLCLQLLGRHFRPSLQMNGEHGGKDLSPLLLNSNRIEQSSSSKG</sequence>
<evidence type="ECO:0000313" key="3">
    <source>
        <dbReference type="Proteomes" id="UP000236630"/>
    </source>
</evidence>
<evidence type="ECO:0000256" key="1">
    <source>
        <dbReference type="SAM" id="MobiDB-lite"/>
    </source>
</evidence>
<gene>
    <name evidence="2" type="ORF">CUMW_183880</name>
</gene>
<protein>
    <submittedName>
        <fullName evidence="2">Uncharacterized protein</fullName>
    </submittedName>
</protein>
<evidence type="ECO:0000313" key="2">
    <source>
        <dbReference type="EMBL" id="GAY58019.1"/>
    </source>
</evidence>
<dbReference type="EMBL" id="BDQV01000175">
    <property type="protein sequence ID" value="GAY58019.1"/>
    <property type="molecule type" value="Genomic_DNA"/>
</dbReference>